<evidence type="ECO:0000313" key="3">
    <source>
        <dbReference type="Proteomes" id="UP000198372"/>
    </source>
</evidence>
<reference evidence="3" key="1">
    <citation type="submission" date="2016-09" db="EMBL/GenBank/DDBJ databases">
        <authorList>
            <person name="Jeantristanb JTB J.-T."/>
            <person name="Ricardo R."/>
        </authorList>
    </citation>
    <scope>NUCLEOTIDE SEQUENCE [LARGE SCALE GENOMIC DNA]</scope>
</reference>
<dbReference type="AlphaFoldDB" id="A0A238FEB0"/>
<accession>A0A238FEB0</accession>
<feature type="region of interest" description="Disordered" evidence="1">
    <location>
        <begin position="300"/>
        <end position="320"/>
    </location>
</feature>
<evidence type="ECO:0000313" key="2">
    <source>
        <dbReference type="EMBL" id="SCV71515.1"/>
    </source>
</evidence>
<dbReference type="Proteomes" id="UP000198372">
    <property type="component" value="Unassembled WGS sequence"/>
</dbReference>
<dbReference type="EMBL" id="FMSP01000007">
    <property type="protein sequence ID" value="SCV71515.1"/>
    <property type="molecule type" value="Genomic_DNA"/>
</dbReference>
<keyword evidence="3" id="KW-1185">Reference proteome</keyword>
<feature type="region of interest" description="Disordered" evidence="1">
    <location>
        <begin position="1"/>
        <end position="85"/>
    </location>
</feature>
<organism evidence="2 3">
    <name type="scientific">Microbotryum intermedium</name>
    <dbReference type="NCBI Taxonomy" id="269621"/>
    <lineage>
        <taxon>Eukaryota</taxon>
        <taxon>Fungi</taxon>
        <taxon>Dikarya</taxon>
        <taxon>Basidiomycota</taxon>
        <taxon>Pucciniomycotina</taxon>
        <taxon>Microbotryomycetes</taxon>
        <taxon>Microbotryales</taxon>
        <taxon>Microbotryaceae</taxon>
        <taxon>Microbotryum</taxon>
    </lineage>
</organism>
<name>A0A238FEB0_9BASI</name>
<dbReference type="OrthoDB" id="2434934at2759"/>
<proteinExistence type="predicted"/>
<gene>
    <name evidence="2" type="ORF">BQ2448_3103</name>
</gene>
<evidence type="ECO:0000256" key="1">
    <source>
        <dbReference type="SAM" id="MobiDB-lite"/>
    </source>
</evidence>
<sequence>MSLRASSESQKNLLKPATTSGTRAESGATPATSSGPSHPQRQVTPGRTRVPSSDTATLLGLKGSHRPSSGPKPPVPRKSSARRDAQNRLSFKTTVGSLLPNPGSRHESVQLGGPAAHFCTTARNSSFNVGKPAQVVFAVLTGITPSTQPSTTATAKATASETTSLLARTASSFGKVRALSSPWSEKAVETGHRGLLAPSAPLEPVMSKQTVQGNAAVAAVSAKSIAKLKKQLLDPQQARKVVQDLKRMELPPNLAAAGIEGTGGSESDQLPPGAHLPSTKGYALAPLVIPAADGPASTTDGIAAAAAPSDTTNPATSDSLIPSPGSPSAPYFVIPTPGAVASDLTKIAGPGAIEAAKEGAYELLADISGAMVRRSGAQNGMKAPFDGMGVFIYYWGFEITVPPATMATLSKVRNFQNTVFAVLQAFVIAGGAPELTPFIRYISTYMDIEWDGMQRQDKGELLPQRRGVGDKC</sequence>
<protein>
    <submittedName>
        <fullName evidence="2">BQ2448_3103 protein</fullName>
    </submittedName>
</protein>
<feature type="compositionally biased region" description="Low complexity" evidence="1">
    <location>
        <begin position="300"/>
        <end position="317"/>
    </location>
</feature>
<feature type="compositionally biased region" description="Polar residues" evidence="1">
    <location>
        <begin position="1"/>
        <end position="56"/>
    </location>
</feature>